<feature type="compositionally biased region" description="Gly residues" evidence="1">
    <location>
        <begin position="95"/>
        <end position="104"/>
    </location>
</feature>
<proteinExistence type="predicted"/>
<evidence type="ECO:0000256" key="1">
    <source>
        <dbReference type="SAM" id="MobiDB-lite"/>
    </source>
</evidence>
<gene>
    <name evidence="4" type="ORF">P8A19_23315</name>
</gene>
<feature type="chain" id="PRO_5047195439" evidence="2">
    <location>
        <begin position="29"/>
        <end position="253"/>
    </location>
</feature>
<evidence type="ECO:0000313" key="5">
    <source>
        <dbReference type="Proteomes" id="UP001235744"/>
    </source>
</evidence>
<evidence type="ECO:0000259" key="3">
    <source>
        <dbReference type="Pfam" id="PF14016"/>
    </source>
</evidence>
<keyword evidence="5" id="KW-1185">Reference proteome</keyword>
<dbReference type="RefSeq" id="WP_219574265.1">
    <property type="nucleotide sequence ID" value="NZ_CP120988.1"/>
</dbReference>
<evidence type="ECO:0000256" key="2">
    <source>
        <dbReference type="SAM" id="SignalP"/>
    </source>
</evidence>
<dbReference type="InterPro" id="IPR025326">
    <property type="entry name" value="DUF4232"/>
</dbReference>
<dbReference type="Proteomes" id="UP001235744">
    <property type="component" value="Chromosome"/>
</dbReference>
<dbReference type="PROSITE" id="PS51257">
    <property type="entry name" value="PROKAR_LIPOPROTEIN"/>
    <property type="match status" value="1"/>
</dbReference>
<dbReference type="EMBL" id="CP120988">
    <property type="protein sequence ID" value="WLQ58175.1"/>
    <property type="molecule type" value="Genomic_DNA"/>
</dbReference>
<protein>
    <submittedName>
        <fullName evidence="4">DUF4232 domain-containing protein</fullName>
    </submittedName>
</protein>
<evidence type="ECO:0000313" key="4">
    <source>
        <dbReference type="EMBL" id="WLQ58175.1"/>
    </source>
</evidence>
<sequence length="253" mass="25581">MRTLNFRRAARTSALGTVALIASLSLTACQGDDPEPYDALPSASAGSASKTPAESAGSSGDKGTAAPDADQGKDATGSGSGGGTSTTKPKDDSGNGNGNGGSGGSDDNANTATVTCTGGNTKLSITEISRPVNHMLLTMTNTGSKACNAYYYPYLKFGEAQSVPNTFEDSKPQAVVTINPGESAYAGVMTSSADGSGSNGYSAKDLSVSFQNRDGNSDNTGSSVSVPLSKSVHVDSSLTVSYWQMSMDDALTY</sequence>
<organism evidence="4 5">
    <name type="scientific">Streptomyces poriferorum</name>
    <dbReference type="NCBI Taxonomy" id="2798799"/>
    <lineage>
        <taxon>Bacteria</taxon>
        <taxon>Bacillati</taxon>
        <taxon>Actinomycetota</taxon>
        <taxon>Actinomycetes</taxon>
        <taxon>Kitasatosporales</taxon>
        <taxon>Streptomycetaceae</taxon>
        <taxon>Streptomyces</taxon>
    </lineage>
</organism>
<reference evidence="4 5" key="1">
    <citation type="submission" date="2023-03" db="EMBL/GenBank/DDBJ databases">
        <title>Isolation and description of six Streptomyces strains from soil environments, able to metabolize different microbial glucans.</title>
        <authorList>
            <person name="Widen T."/>
            <person name="Larsbrink J."/>
        </authorList>
    </citation>
    <scope>NUCLEOTIDE SEQUENCE [LARGE SCALE GENOMIC DNA]</scope>
    <source>
        <strain evidence="4 5">Alt2</strain>
    </source>
</reference>
<feature type="compositionally biased region" description="Polar residues" evidence="1">
    <location>
        <begin position="44"/>
        <end position="58"/>
    </location>
</feature>
<dbReference type="Pfam" id="PF14016">
    <property type="entry name" value="DUF4232"/>
    <property type="match status" value="1"/>
</dbReference>
<feature type="signal peptide" evidence="2">
    <location>
        <begin position="1"/>
        <end position="28"/>
    </location>
</feature>
<name>A0ABY9IRZ8_9ACTN</name>
<feature type="domain" description="DUF4232" evidence="3">
    <location>
        <begin position="116"/>
        <end position="244"/>
    </location>
</feature>
<keyword evidence="2" id="KW-0732">Signal</keyword>
<feature type="region of interest" description="Disordered" evidence="1">
    <location>
        <begin position="30"/>
        <end position="113"/>
    </location>
</feature>
<accession>A0ABY9IRZ8</accession>